<keyword evidence="4 7" id="KW-0175">Coiled coil</keyword>
<evidence type="ECO:0000256" key="2">
    <source>
        <dbReference type="ARBA" id="ARBA00022525"/>
    </source>
</evidence>
<feature type="compositionally biased region" description="Polar residues" evidence="8">
    <location>
        <begin position="986"/>
        <end position="1017"/>
    </location>
</feature>
<feature type="compositionally biased region" description="Low complexity" evidence="8">
    <location>
        <begin position="857"/>
        <end position="866"/>
    </location>
</feature>
<feature type="compositionally biased region" description="Basic and acidic residues" evidence="8">
    <location>
        <begin position="254"/>
        <end position="290"/>
    </location>
</feature>
<dbReference type="InterPro" id="IPR020837">
    <property type="entry name" value="Fibrinogen_CS"/>
</dbReference>
<evidence type="ECO:0000256" key="4">
    <source>
        <dbReference type="ARBA" id="ARBA00023054"/>
    </source>
</evidence>
<sequence length="1354" mass="148765">MRLPSFCLWLLALCGMPVDPAEANQSDDGGFGPCDVTVTPEEPCEREEDDIRCPYLFNVPPLTIHLPKQLRELERMVQELQVLKDNVDELRRMCADCTVRQTGRECDRESDSESERMNRNEDGRNCFSADSFREFSPQHGTRRVVSGDRSEGYVGRDAENIVLEEKENNKEGAERRSTAGVIKEEKKADGKQVVDTNGTFSAQREGQDKWATNPGGKKREGETNDRKNDRNGMENSRGDRDLLENGEGSVISGDLKKQEKTDDRTDPPVSPDRTKETKIKTQSKENRSGDVKNTSGECTNKRQEQQVEEWKKEMEEGMTVERGNEKPKQAEGKERERASRKGEVEEKKKETGTGLEITTREEKTQTDGDGGLASSRDTARATFAPEGQRPSTSPGGPRQEPVDSSHGSPAFSGLTSPFPWTHKDLTTASEGIQTTDLSASFMREPGSRRTGRPTAAPVQAGSTSAAPAANFSRVVGPTMATTKATSVASFHHNSTAGKDTSSKTDPQPLPGSKNPKYKKYKINNSHNPGPSADKRTKHDQKQKPFHHKPVTKPRHKDPRLVQGLKPDQRAGDLPADLNLKNPPTQKSIRGNTTDQTLTNIQNSNTPQKPFLPAQSSTSRQRNQPVNVNNPDKQPATEPRPESTEIPNITQNQNILHGGTKGTLGKSASEEQSKLNQNPELNQGLRDFSENTQTAKVTAQPLHQPDTQLLENAVADPPAGTTDLSSAQQVTPSQSQKTSLTPGVNLEPGTMSNPTHLEAETEPRPKLQQTHTEEGPETAQHHQTPRRSSEPATEPKPEAESSNVPLSRPRSHTRPAEMPGATSAERSNTPVALKPVLKTKTDLDPLKMTRPTSDPLKTSQTSTQSPPGSVKPLTGENIHPTETEVRPPSTSTAEPEATSAQKATPLFPLKSGSKPKPELTPPGVASGPLQNSQMNFPPSPGPVKPPNDVSDSLGGTEVSTMKMTTLDPKSSSSQDGQNLPVLHTGPGDSTANPNSRTMSRQRSQTTAAVPSVPMTKSPNGIIPRPLSSVPPSNRAAQPKEAPNVDSNLHHNMEETTKSQIDDSNKMINLVSSSSSPDLRSASPAKPGPEPPAPDVPTDRAHGLRVKINQAAAFFNNSRSAITVVMRDCSDYLLRGQTKSRVYLVTPDLRSKSFPVFCDMELSGGGWTLLQRRQDGSVSFNRSWDQYRSGFGELDGGEFWLGNNRIHLLTRERDMTLRVELEDFDGGKGFAEYSQFRVASERLRYTLTVGGYSGNAGNALRFSKSYDHHHRAFTTPDRDHDRYPSGNCGAYYSSGWWFDACMAANLNGRYYTGRYKGVRDGIYWGTWHNISSEYYPTNDRQSFKSVRMMIRPKGFV</sequence>
<dbReference type="GO" id="GO:0030674">
    <property type="term" value="F:protein-macromolecule adaptor activity"/>
    <property type="evidence" value="ECO:0007669"/>
    <property type="project" value="TreeGrafter"/>
</dbReference>
<dbReference type="PANTHER" id="PTHR47221:SF6">
    <property type="entry name" value="FIBRINOGEN ALPHA CHAIN"/>
    <property type="match status" value="1"/>
</dbReference>
<evidence type="ECO:0000256" key="9">
    <source>
        <dbReference type="SAM" id="SignalP"/>
    </source>
</evidence>
<name>Q4S7J2_TETNG</name>
<protein>
    <submittedName>
        <fullName evidence="11">(spotted green pufferfish) hypothetical protein</fullName>
    </submittedName>
</protein>
<dbReference type="InterPro" id="IPR037579">
    <property type="entry name" value="FIB_ANG-like"/>
</dbReference>
<feature type="signal peptide" evidence="9">
    <location>
        <begin position="1"/>
        <end position="23"/>
    </location>
</feature>
<feature type="compositionally biased region" description="Basic residues" evidence="8">
    <location>
        <begin position="543"/>
        <end position="557"/>
    </location>
</feature>
<reference evidence="11" key="2">
    <citation type="submission" date="2004-02" db="EMBL/GenBank/DDBJ databases">
        <authorList>
            <consortium name="Genoscope"/>
            <consortium name="Whitehead Institute Centre for Genome Research"/>
        </authorList>
    </citation>
    <scope>NUCLEOTIDE SEQUENCE</scope>
</reference>
<gene>
    <name evidence="11" type="ORF">GSTENG00022760001</name>
</gene>
<feature type="compositionally biased region" description="Basic and acidic residues" evidence="8">
    <location>
        <begin position="322"/>
        <end position="351"/>
    </location>
</feature>
<feature type="region of interest" description="Disordered" evidence="8">
    <location>
        <begin position="485"/>
        <end position="1098"/>
    </location>
</feature>
<dbReference type="Gene3D" id="3.90.215.10">
    <property type="entry name" value="Gamma Fibrinogen, chain A, domain 1"/>
    <property type="match status" value="1"/>
</dbReference>
<feature type="compositionally biased region" description="Pro residues" evidence="8">
    <location>
        <begin position="1084"/>
        <end position="1093"/>
    </location>
</feature>
<dbReference type="SMART" id="SM00186">
    <property type="entry name" value="FBG"/>
    <property type="match status" value="1"/>
</dbReference>
<dbReference type="InterPro" id="IPR002181">
    <property type="entry name" value="Fibrinogen_a/b/g_C_dom"/>
</dbReference>
<accession>Q4S7J2</accession>
<keyword evidence="2" id="KW-0964">Secreted</keyword>
<dbReference type="InterPro" id="IPR014716">
    <property type="entry name" value="Fibrinogen_a/b/g_C_1"/>
</dbReference>
<keyword evidence="6" id="KW-0325">Glycoprotein</keyword>
<feature type="compositionally biased region" description="Basic and acidic residues" evidence="8">
    <location>
        <begin position="786"/>
        <end position="798"/>
    </location>
</feature>
<dbReference type="GO" id="GO:0034116">
    <property type="term" value="P:positive regulation of heterotypic cell-cell adhesion"/>
    <property type="evidence" value="ECO:0007669"/>
    <property type="project" value="TreeGrafter"/>
</dbReference>
<dbReference type="SUPFAM" id="SSF56496">
    <property type="entry name" value="Fibrinogen C-terminal domain-like"/>
    <property type="match status" value="1"/>
</dbReference>
<dbReference type="OrthoDB" id="6514358at2759"/>
<proteinExistence type="predicted"/>
<evidence type="ECO:0000259" key="10">
    <source>
        <dbReference type="PROSITE" id="PS51406"/>
    </source>
</evidence>
<feature type="compositionally biased region" description="Basic and acidic residues" evidence="8">
    <location>
        <begin position="299"/>
        <end position="315"/>
    </location>
</feature>
<feature type="non-terminal residue" evidence="11">
    <location>
        <position position="1354"/>
    </location>
</feature>
<feature type="compositionally biased region" description="Basic and acidic residues" evidence="8">
    <location>
        <begin position="165"/>
        <end position="192"/>
    </location>
</feature>
<feature type="compositionally biased region" description="Polar residues" evidence="8">
    <location>
        <begin position="485"/>
        <end position="505"/>
    </location>
</feature>
<dbReference type="EMBL" id="CAAE01014715">
    <property type="protein sequence ID" value="CAG03390.1"/>
    <property type="molecule type" value="Genomic_DNA"/>
</dbReference>
<feature type="chain" id="PRO_5004243728" evidence="9">
    <location>
        <begin position="24"/>
        <end position="1354"/>
    </location>
</feature>
<evidence type="ECO:0000313" key="11">
    <source>
        <dbReference type="EMBL" id="CAG03390.1"/>
    </source>
</evidence>
<comment type="caution">
    <text evidence="11">The sequence shown here is derived from an EMBL/GenBank/DDBJ whole genome shotgun (WGS) entry which is preliminary data.</text>
</comment>
<organism evidence="11">
    <name type="scientific">Tetraodon nigroviridis</name>
    <name type="common">Spotted green pufferfish</name>
    <name type="synonym">Chelonodon nigroviridis</name>
    <dbReference type="NCBI Taxonomy" id="99883"/>
    <lineage>
        <taxon>Eukaryota</taxon>
        <taxon>Metazoa</taxon>
        <taxon>Chordata</taxon>
        <taxon>Craniata</taxon>
        <taxon>Vertebrata</taxon>
        <taxon>Euteleostomi</taxon>
        <taxon>Actinopterygii</taxon>
        <taxon>Neopterygii</taxon>
        <taxon>Teleostei</taxon>
        <taxon>Neoteleostei</taxon>
        <taxon>Acanthomorphata</taxon>
        <taxon>Eupercaria</taxon>
        <taxon>Tetraodontiformes</taxon>
        <taxon>Tetradontoidea</taxon>
        <taxon>Tetraodontidae</taxon>
        <taxon>Tetraodon</taxon>
    </lineage>
</organism>
<dbReference type="GO" id="GO:0072377">
    <property type="term" value="P:blood coagulation, common pathway"/>
    <property type="evidence" value="ECO:0007669"/>
    <property type="project" value="TreeGrafter"/>
</dbReference>
<evidence type="ECO:0000256" key="3">
    <source>
        <dbReference type="ARBA" id="ARBA00022729"/>
    </source>
</evidence>
<dbReference type="GO" id="GO:0005577">
    <property type="term" value="C:fibrinogen complex"/>
    <property type="evidence" value="ECO:0007669"/>
    <property type="project" value="TreeGrafter"/>
</dbReference>
<evidence type="ECO:0000256" key="5">
    <source>
        <dbReference type="ARBA" id="ARBA00023157"/>
    </source>
</evidence>
<reference evidence="11" key="1">
    <citation type="journal article" date="2004" name="Nature">
        <title>Genome duplication in the teleost fish Tetraodon nigroviridis reveals the early vertebrate proto-karyotype.</title>
        <authorList>
            <person name="Jaillon O."/>
            <person name="Aury J.-M."/>
            <person name="Brunet F."/>
            <person name="Petit J.-L."/>
            <person name="Stange-Thomann N."/>
            <person name="Mauceli E."/>
            <person name="Bouneau L."/>
            <person name="Fischer C."/>
            <person name="Ozouf-Costaz C."/>
            <person name="Bernot A."/>
            <person name="Nicaud S."/>
            <person name="Jaffe D."/>
            <person name="Fisher S."/>
            <person name="Lutfalla G."/>
            <person name="Dossat C."/>
            <person name="Segurens B."/>
            <person name="Dasilva C."/>
            <person name="Salanoubat M."/>
            <person name="Levy M."/>
            <person name="Boudet N."/>
            <person name="Castellano S."/>
            <person name="Anthouard V."/>
            <person name="Jubin C."/>
            <person name="Castelli V."/>
            <person name="Katinka M."/>
            <person name="Vacherie B."/>
            <person name="Biemont C."/>
            <person name="Skalli Z."/>
            <person name="Cattolico L."/>
            <person name="Poulain J."/>
            <person name="De Berardinis V."/>
            <person name="Cruaud C."/>
            <person name="Duprat S."/>
            <person name="Brottier P."/>
            <person name="Coutanceau J.-P."/>
            <person name="Gouzy J."/>
            <person name="Parra G."/>
            <person name="Lardier G."/>
            <person name="Chapple C."/>
            <person name="McKernan K.J."/>
            <person name="McEwan P."/>
            <person name="Bosak S."/>
            <person name="Kellis M."/>
            <person name="Volff J.-N."/>
            <person name="Guigo R."/>
            <person name="Zody M.C."/>
            <person name="Mesirov J."/>
            <person name="Lindblad-Toh K."/>
            <person name="Birren B."/>
            <person name="Nusbaum C."/>
            <person name="Kahn D."/>
            <person name="Robinson-Rechavi M."/>
            <person name="Laudet V."/>
            <person name="Schachter V."/>
            <person name="Quetier F."/>
            <person name="Saurin W."/>
            <person name="Scarpelli C."/>
            <person name="Wincker P."/>
            <person name="Lander E.S."/>
            <person name="Weissenbach J."/>
            <person name="Roest Crollius H."/>
        </authorList>
    </citation>
    <scope>NUCLEOTIDE SEQUENCE [LARGE SCALE GENOMIC DNA]</scope>
</reference>
<dbReference type="KEGG" id="tng:GSTEN00022760G001"/>
<feature type="domain" description="Fibrinogen C-terminal" evidence="10">
    <location>
        <begin position="1118"/>
        <end position="1352"/>
    </location>
</feature>
<feature type="compositionally biased region" description="Polar residues" evidence="8">
    <location>
        <begin position="887"/>
        <end position="901"/>
    </location>
</feature>
<keyword evidence="3 9" id="KW-0732">Signal</keyword>
<evidence type="ECO:0000256" key="7">
    <source>
        <dbReference type="SAM" id="Coils"/>
    </source>
</evidence>
<feature type="compositionally biased region" description="Basic and acidic residues" evidence="8">
    <location>
        <begin position="532"/>
        <end position="542"/>
    </location>
</feature>
<dbReference type="NCBIfam" id="NF040941">
    <property type="entry name" value="GGGWT_bact"/>
    <property type="match status" value="1"/>
</dbReference>
<evidence type="ECO:0000256" key="8">
    <source>
        <dbReference type="SAM" id="MobiDB-lite"/>
    </source>
</evidence>
<dbReference type="PROSITE" id="PS00514">
    <property type="entry name" value="FIBRINOGEN_C_1"/>
    <property type="match status" value="1"/>
</dbReference>
<dbReference type="CDD" id="cd00087">
    <property type="entry name" value="FReD"/>
    <property type="match status" value="1"/>
</dbReference>
<comment type="subcellular location">
    <subcellularLocation>
        <location evidence="1">Secreted</location>
    </subcellularLocation>
</comment>
<keyword evidence="5" id="KW-1015">Disulfide bond</keyword>
<feature type="compositionally biased region" description="Polar residues" evidence="8">
    <location>
        <begin position="721"/>
        <end position="741"/>
    </location>
</feature>
<dbReference type="GO" id="GO:0042730">
    <property type="term" value="P:fibrinolysis"/>
    <property type="evidence" value="ECO:0007669"/>
    <property type="project" value="TreeGrafter"/>
</dbReference>
<dbReference type="PROSITE" id="PS51406">
    <property type="entry name" value="FIBRINOGEN_C_2"/>
    <property type="match status" value="1"/>
</dbReference>
<feature type="compositionally biased region" description="Basic and acidic residues" evidence="8">
    <location>
        <begin position="217"/>
        <end position="243"/>
    </location>
</feature>
<evidence type="ECO:0000256" key="6">
    <source>
        <dbReference type="ARBA" id="ARBA00023180"/>
    </source>
</evidence>
<feature type="compositionally biased region" description="Polar residues" evidence="8">
    <location>
        <begin position="426"/>
        <end position="438"/>
    </location>
</feature>
<feature type="region of interest" description="Disordered" evidence="8">
    <location>
        <begin position="165"/>
        <end position="470"/>
    </location>
</feature>
<dbReference type="PANTHER" id="PTHR47221">
    <property type="entry name" value="FIBRINOGEN ALPHA CHAIN"/>
    <property type="match status" value="1"/>
</dbReference>
<feature type="compositionally biased region" description="Polar residues" evidence="8">
    <location>
        <begin position="194"/>
        <end position="204"/>
    </location>
</feature>
<evidence type="ECO:0000256" key="1">
    <source>
        <dbReference type="ARBA" id="ARBA00004613"/>
    </source>
</evidence>
<feature type="compositionally biased region" description="Basic and acidic residues" evidence="8">
    <location>
        <begin position="1046"/>
        <end position="1063"/>
    </location>
</feature>
<dbReference type="GO" id="GO:0070527">
    <property type="term" value="P:platelet aggregation"/>
    <property type="evidence" value="ECO:0007669"/>
    <property type="project" value="TreeGrafter"/>
</dbReference>
<feature type="compositionally biased region" description="Polar residues" evidence="8">
    <location>
        <begin position="581"/>
        <end position="631"/>
    </location>
</feature>
<dbReference type="Pfam" id="PF00147">
    <property type="entry name" value="Fibrinogen_C"/>
    <property type="match status" value="1"/>
</dbReference>
<feature type="compositionally biased region" description="Low complexity" evidence="8">
    <location>
        <begin position="1070"/>
        <end position="1083"/>
    </location>
</feature>
<feature type="coiled-coil region" evidence="7">
    <location>
        <begin position="66"/>
        <end position="93"/>
    </location>
</feature>
<dbReference type="InterPro" id="IPR036056">
    <property type="entry name" value="Fibrinogen-like_C"/>
</dbReference>
<feature type="compositionally biased region" description="Polar residues" evidence="8">
    <location>
        <begin position="644"/>
        <end position="654"/>
    </location>
</feature>
<dbReference type="GO" id="GO:0005201">
    <property type="term" value="F:extracellular matrix structural constituent"/>
    <property type="evidence" value="ECO:0007669"/>
    <property type="project" value="TreeGrafter"/>
</dbReference>
<feature type="compositionally biased region" description="Polar residues" evidence="8">
    <location>
        <begin position="956"/>
        <end position="976"/>
    </location>
</feature>